<dbReference type="Proteomes" id="UP000315925">
    <property type="component" value="Chromosome"/>
</dbReference>
<dbReference type="EMBL" id="CP037899">
    <property type="protein sequence ID" value="QDQ42723.1"/>
    <property type="molecule type" value="Genomic_DNA"/>
</dbReference>
<reference evidence="10" key="2">
    <citation type="journal article" date="2019" name="BMC Genomics">
        <title>Complete genome sequence analysis of the thermoacidophilic verrucomicrobial methanotroph 'Candidatus Methylacidiphilum kamchatkense' strain Kam1 and comparison with its closest relatives.</title>
        <authorList>
            <person name="Kruse T."/>
            <person name="Ratnadevi C.M."/>
            <person name="Erikstad H.A."/>
            <person name="Birkeland N.K."/>
        </authorList>
    </citation>
    <scope>NUCLEOTIDE SEQUENCE</scope>
    <source>
        <strain evidence="10">Kam1</strain>
    </source>
</reference>
<proteinExistence type="inferred from homology"/>
<dbReference type="PANTHER" id="PTHR11054:SF0">
    <property type="entry name" value="6-PHOSPHOGLUCONOLACTONASE"/>
    <property type="match status" value="1"/>
</dbReference>
<dbReference type="AlphaFoldDB" id="A0A0C1V6H8"/>
<evidence type="ECO:0000256" key="3">
    <source>
        <dbReference type="ARBA" id="ARBA00004961"/>
    </source>
</evidence>
<dbReference type="UniPathway" id="UPA00115">
    <property type="reaction ID" value="UER00409"/>
</dbReference>
<evidence type="ECO:0000256" key="6">
    <source>
        <dbReference type="ARBA" id="ARBA00020337"/>
    </source>
</evidence>
<evidence type="ECO:0000256" key="1">
    <source>
        <dbReference type="ARBA" id="ARBA00000832"/>
    </source>
</evidence>
<sequence length="225" mass="25441">MHRIDVISFESLEEWLDYLTLSFKEIVKTALYHKPICHVALSGGSTPVPFYARLCTETLPWGKICFWLGDERWVPIEDAQSNEGMIRRTLGATNKEFQFYGWHLSEEPSQAAALYEKMLLEKVGNPPIFDLILLGIGEDGHTASLFPNSKALDEKVHYTALSLQPTSGQIRLTFTFPLINMAHQIWFLVSGNKKQPIIEKVLSAAPEIPAAKVMAKNQKLIWLKA</sequence>
<gene>
    <name evidence="7" type="primary">pgl</name>
    <name evidence="9" type="ORF">A946_00925</name>
    <name evidence="10" type="ORF">kam1_1504</name>
</gene>
<dbReference type="SUPFAM" id="SSF100950">
    <property type="entry name" value="NagB/RpiA/CoA transferase-like"/>
    <property type="match status" value="1"/>
</dbReference>
<comment type="similarity">
    <text evidence="4 7">Belongs to the glucosamine/galactosamine-6-phosphate isomerase family. 6-phosphogluconolactonase subfamily.</text>
</comment>
<evidence type="ECO:0000256" key="4">
    <source>
        <dbReference type="ARBA" id="ARBA00010662"/>
    </source>
</evidence>
<feature type="domain" description="Glucosamine/galactosamine-6-phosphate isomerase" evidence="8">
    <location>
        <begin position="14"/>
        <end position="222"/>
    </location>
</feature>
<comment type="function">
    <text evidence="2 7">Hydrolysis of 6-phosphogluconolactone to 6-phosphogluconate.</text>
</comment>
<dbReference type="EMBL" id="JQNX01000001">
    <property type="protein sequence ID" value="KIE59310.1"/>
    <property type="molecule type" value="Genomic_DNA"/>
</dbReference>
<dbReference type="InterPro" id="IPR037171">
    <property type="entry name" value="NagB/RpiA_transferase-like"/>
</dbReference>
<dbReference type="InterPro" id="IPR006148">
    <property type="entry name" value="Glc/Gal-6P_isomerase"/>
</dbReference>
<dbReference type="InterPro" id="IPR039104">
    <property type="entry name" value="6PGL"/>
</dbReference>
<evidence type="ECO:0000256" key="5">
    <source>
        <dbReference type="ARBA" id="ARBA00013198"/>
    </source>
</evidence>
<keyword evidence="7 10" id="KW-0378">Hydrolase</keyword>
<dbReference type="RefSeq" id="WP_039720585.1">
    <property type="nucleotide sequence ID" value="NZ_CP037899.1"/>
</dbReference>
<comment type="pathway">
    <text evidence="3 7">Carbohydrate degradation; pentose phosphate pathway; D-ribulose 5-phosphate from D-glucose 6-phosphate (oxidative stage): step 2/3.</text>
</comment>
<reference evidence="12" key="3">
    <citation type="submission" date="2019-03" db="EMBL/GenBank/DDBJ databases">
        <title>Complete genome of Methylacidiphilum kamchatkense Kam1.</title>
        <authorList>
            <person name="Kruse T."/>
            <person name="Murarilal Ratnadevi C."/>
            <person name="Erikstad H.-A."/>
            <person name="Birkeland N.-K."/>
        </authorList>
    </citation>
    <scope>NUCLEOTIDE SEQUENCE [LARGE SCALE GENOMIC DNA]</scope>
    <source>
        <strain evidence="12">kam1</strain>
    </source>
</reference>
<dbReference type="NCBIfam" id="TIGR01198">
    <property type="entry name" value="pgl"/>
    <property type="match status" value="1"/>
</dbReference>
<protein>
    <recommendedName>
        <fullName evidence="6 7">6-phosphogluconolactonase</fullName>
        <shortName evidence="7">6PGL</shortName>
        <ecNumber evidence="5 7">3.1.1.31</ecNumber>
    </recommendedName>
</protein>
<dbReference type="EC" id="3.1.1.31" evidence="5 7"/>
<dbReference type="GO" id="GO:0017057">
    <property type="term" value="F:6-phosphogluconolactonase activity"/>
    <property type="evidence" value="ECO:0007669"/>
    <property type="project" value="UniProtKB-UniRule"/>
</dbReference>
<evidence type="ECO:0000313" key="11">
    <source>
        <dbReference type="Proteomes" id="UP000031594"/>
    </source>
</evidence>
<evidence type="ECO:0000259" key="8">
    <source>
        <dbReference type="Pfam" id="PF01182"/>
    </source>
</evidence>
<name>A0A0C1V6H8_9BACT</name>
<dbReference type="GO" id="GO:0006098">
    <property type="term" value="P:pentose-phosphate shunt"/>
    <property type="evidence" value="ECO:0007669"/>
    <property type="project" value="UniProtKB-UniPathway"/>
</dbReference>
<evidence type="ECO:0000256" key="2">
    <source>
        <dbReference type="ARBA" id="ARBA00002681"/>
    </source>
</evidence>
<comment type="catalytic activity">
    <reaction evidence="1 7">
        <text>6-phospho-D-glucono-1,5-lactone + H2O = 6-phospho-D-gluconate + H(+)</text>
        <dbReference type="Rhea" id="RHEA:12556"/>
        <dbReference type="ChEBI" id="CHEBI:15377"/>
        <dbReference type="ChEBI" id="CHEBI:15378"/>
        <dbReference type="ChEBI" id="CHEBI:57955"/>
        <dbReference type="ChEBI" id="CHEBI:58759"/>
        <dbReference type="EC" id="3.1.1.31"/>
    </reaction>
</comment>
<dbReference type="STRING" id="1202785.A946_00925"/>
<dbReference type="Gene3D" id="3.40.50.1360">
    <property type="match status" value="1"/>
</dbReference>
<evidence type="ECO:0000313" key="10">
    <source>
        <dbReference type="EMBL" id="QDQ42723.1"/>
    </source>
</evidence>
<keyword evidence="11" id="KW-1185">Reference proteome</keyword>
<evidence type="ECO:0000313" key="9">
    <source>
        <dbReference type="EMBL" id="KIE59310.1"/>
    </source>
</evidence>
<accession>A0A0C1V6H8</accession>
<dbReference type="PANTHER" id="PTHR11054">
    <property type="entry name" value="6-PHOSPHOGLUCONOLACTONASE"/>
    <property type="match status" value="1"/>
</dbReference>
<organism evidence="10 12">
    <name type="scientific">Methylacidiphilum kamchatkense Kam1</name>
    <dbReference type="NCBI Taxonomy" id="1202785"/>
    <lineage>
        <taxon>Bacteria</taxon>
        <taxon>Pseudomonadati</taxon>
        <taxon>Verrucomicrobiota</taxon>
        <taxon>Methylacidiphilae</taxon>
        <taxon>Methylacidiphilales</taxon>
        <taxon>Methylacidiphilaceae</taxon>
        <taxon>Methylacidiphilum (ex Ratnadevi et al. 2023)</taxon>
    </lineage>
</organism>
<dbReference type="KEGG" id="mkc:kam1_1504"/>
<evidence type="ECO:0000256" key="7">
    <source>
        <dbReference type="RuleBase" id="RU365095"/>
    </source>
</evidence>
<dbReference type="CDD" id="cd01400">
    <property type="entry name" value="6PGL"/>
    <property type="match status" value="1"/>
</dbReference>
<dbReference type="GO" id="GO:0005975">
    <property type="term" value="P:carbohydrate metabolic process"/>
    <property type="evidence" value="ECO:0007669"/>
    <property type="project" value="UniProtKB-UniRule"/>
</dbReference>
<dbReference type="Pfam" id="PF01182">
    <property type="entry name" value="Glucosamine_iso"/>
    <property type="match status" value="1"/>
</dbReference>
<dbReference type="OrthoDB" id="9810967at2"/>
<evidence type="ECO:0000313" key="12">
    <source>
        <dbReference type="Proteomes" id="UP000315925"/>
    </source>
</evidence>
<reference evidence="9 11" key="1">
    <citation type="submission" date="2014-08" db="EMBL/GenBank/DDBJ databases">
        <title>Methylacidiphilum kamchatkense strain Kam1 draft genome sequence.</title>
        <authorList>
            <person name="Birkeland N.-K."/>
            <person name="Erikstad H.A."/>
        </authorList>
    </citation>
    <scope>NUCLEOTIDE SEQUENCE [LARGE SCALE GENOMIC DNA]</scope>
    <source>
        <strain evidence="9 11">Kam1</strain>
    </source>
</reference>
<dbReference type="Proteomes" id="UP000031594">
    <property type="component" value="Unassembled WGS sequence"/>
</dbReference>
<dbReference type="InterPro" id="IPR005900">
    <property type="entry name" value="6-phosphogluconolactonase_DevB"/>
</dbReference>